<dbReference type="Pfam" id="PF00651">
    <property type="entry name" value="BTB"/>
    <property type="match status" value="1"/>
</dbReference>
<evidence type="ECO:0000259" key="2">
    <source>
        <dbReference type="PROSITE" id="PS50097"/>
    </source>
</evidence>
<dbReference type="KEGG" id="nai:NECAME_01010"/>
<feature type="domain" description="BTB" evidence="2">
    <location>
        <begin position="316"/>
        <end position="396"/>
    </location>
</feature>
<feature type="region of interest" description="Disordered" evidence="1">
    <location>
        <begin position="1"/>
        <end position="45"/>
    </location>
</feature>
<dbReference type="InterPro" id="IPR002083">
    <property type="entry name" value="MATH/TRAF_dom"/>
</dbReference>
<dbReference type="Proteomes" id="UP000053676">
    <property type="component" value="Unassembled WGS sequence"/>
</dbReference>
<dbReference type="InterPro" id="IPR008974">
    <property type="entry name" value="TRAF-like"/>
</dbReference>
<dbReference type="PROSITE" id="PS50144">
    <property type="entry name" value="MATH"/>
    <property type="match status" value="1"/>
</dbReference>
<dbReference type="SUPFAM" id="SSF54695">
    <property type="entry name" value="POZ domain"/>
    <property type="match status" value="1"/>
</dbReference>
<proteinExistence type="predicted"/>
<dbReference type="SMART" id="SM00225">
    <property type="entry name" value="BTB"/>
    <property type="match status" value="1"/>
</dbReference>
<organism evidence="4 5">
    <name type="scientific">Necator americanus</name>
    <name type="common">Human hookworm</name>
    <dbReference type="NCBI Taxonomy" id="51031"/>
    <lineage>
        <taxon>Eukaryota</taxon>
        <taxon>Metazoa</taxon>
        <taxon>Ecdysozoa</taxon>
        <taxon>Nematoda</taxon>
        <taxon>Chromadorea</taxon>
        <taxon>Rhabditida</taxon>
        <taxon>Rhabditina</taxon>
        <taxon>Rhabditomorpha</taxon>
        <taxon>Strongyloidea</taxon>
        <taxon>Ancylostomatidae</taxon>
        <taxon>Bunostominae</taxon>
        <taxon>Necator</taxon>
    </lineage>
</organism>
<dbReference type="Gene3D" id="2.60.210.10">
    <property type="entry name" value="Apoptosis, Tumor Necrosis Factor Receptor Associated Protein 2, Chain A"/>
    <property type="match status" value="1"/>
</dbReference>
<name>W2SMX2_NECAM</name>
<dbReference type="STRING" id="51031.W2SMX2"/>
<evidence type="ECO:0000313" key="5">
    <source>
        <dbReference type="Proteomes" id="UP000053676"/>
    </source>
</evidence>
<protein>
    <submittedName>
        <fullName evidence="4">MATH domain protein</fullName>
    </submittedName>
</protein>
<evidence type="ECO:0000259" key="3">
    <source>
        <dbReference type="PROSITE" id="PS50144"/>
    </source>
</evidence>
<dbReference type="InterPro" id="IPR011333">
    <property type="entry name" value="SKP1/BTB/POZ_sf"/>
</dbReference>
<dbReference type="SUPFAM" id="SSF49599">
    <property type="entry name" value="TRAF domain-like"/>
    <property type="match status" value="1"/>
</dbReference>
<evidence type="ECO:0000313" key="4">
    <source>
        <dbReference type="EMBL" id="ETN70062.1"/>
    </source>
</evidence>
<dbReference type="PANTHER" id="PTHR47022">
    <property type="entry name" value="BTB AND MATH DOMAIN-CONTAINING PROTEIN 36-RELATED"/>
    <property type="match status" value="1"/>
</dbReference>
<sequence length="489" mass="54397">MGDMSEHEEWLEECSGRRVGRSPAGAAGPSIQGSRSQNASPILGSSAAAPAIPSFSGPPKRLFAGSSNSSGAVQANVSAVAGPGASANQRGTTSDCGSEYTRSLDDIAGNSLARLENKTEGSIKLNIPNLSNLRTKVNTSFHHIANLPWRLAAKTECTKRTSHVKFFSVYIDCNPESESTLWSCDAVVEFRLLSQRPDVPHFSRQFTNKFNFNSNNWGFPSFMEWGDILNVDKGYVKGDRVVVEARITVQKVVGVRKNPCFDFLSQEPHTSDAILVIDGVKLHVSKTASFFFSFPADDSFLVARQTTLETIFIFVLDIYLLISDTKAQYVDDSLIPNVTVSCDVLYLSLYSPVFYALFFGKFSERDKREIPVEDVILDEFIELLNVVYPSHKPISTDNVEFLLELGDKFEIQFVIDECERFLMSTEDIAIVTKLVWADQYCLAKLQDACVRTFKSVNDIKALKLTEEYKNLSDTTKAALLEKIFKILKD</sequence>
<dbReference type="PANTHER" id="PTHR47022:SF1">
    <property type="entry name" value="BTB AND MATH DOMAIN-CONTAINING PROTEIN 36-RELATED"/>
    <property type="match status" value="1"/>
</dbReference>
<dbReference type="Pfam" id="PF00917">
    <property type="entry name" value="MATH"/>
    <property type="match status" value="1"/>
</dbReference>
<gene>
    <name evidence="4" type="ORF">NECAME_01010</name>
</gene>
<dbReference type="PROSITE" id="PS50097">
    <property type="entry name" value="BTB"/>
    <property type="match status" value="1"/>
</dbReference>
<accession>W2SMX2</accession>
<keyword evidence="5" id="KW-1185">Reference proteome</keyword>
<feature type="domain" description="MATH" evidence="3">
    <location>
        <begin position="120"/>
        <end position="247"/>
    </location>
</feature>
<dbReference type="SMART" id="SM00061">
    <property type="entry name" value="MATH"/>
    <property type="match status" value="1"/>
</dbReference>
<dbReference type="AlphaFoldDB" id="W2SMX2"/>
<dbReference type="EMBL" id="KI669015">
    <property type="protein sequence ID" value="ETN70062.1"/>
    <property type="molecule type" value="Genomic_DNA"/>
</dbReference>
<dbReference type="OrthoDB" id="409824at2759"/>
<reference evidence="5" key="1">
    <citation type="journal article" date="2014" name="Nat. Genet.">
        <title>Genome of the human hookworm Necator americanus.</title>
        <authorList>
            <person name="Tang Y.T."/>
            <person name="Gao X."/>
            <person name="Rosa B.A."/>
            <person name="Abubucker S."/>
            <person name="Hallsworth-Pepin K."/>
            <person name="Martin J."/>
            <person name="Tyagi R."/>
            <person name="Heizer E."/>
            <person name="Zhang X."/>
            <person name="Bhonagiri-Palsikar V."/>
            <person name="Minx P."/>
            <person name="Warren W.C."/>
            <person name="Wang Q."/>
            <person name="Zhan B."/>
            <person name="Hotez P.J."/>
            <person name="Sternberg P.W."/>
            <person name="Dougall A."/>
            <person name="Gaze S.T."/>
            <person name="Mulvenna J."/>
            <person name="Sotillo J."/>
            <person name="Ranganathan S."/>
            <person name="Rabelo E.M."/>
            <person name="Wilson R.K."/>
            <person name="Felgner P.L."/>
            <person name="Bethony J."/>
            <person name="Hawdon J.M."/>
            <person name="Gasser R.B."/>
            <person name="Loukas A."/>
            <person name="Mitreva M."/>
        </authorList>
    </citation>
    <scope>NUCLEOTIDE SEQUENCE [LARGE SCALE GENOMIC DNA]</scope>
</reference>
<dbReference type="OMA" id="NYNSNNW"/>
<evidence type="ECO:0000256" key="1">
    <source>
        <dbReference type="SAM" id="MobiDB-lite"/>
    </source>
</evidence>
<dbReference type="Gene3D" id="3.30.710.10">
    <property type="entry name" value="Potassium Channel Kv1.1, Chain A"/>
    <property type="match status" value="1"/>
</dbReference>
<dbReference type="InterPro" id="IPR000210">
    <property type="entry name" value="BTB/POZ_dom"/>
</dbReference>